<dbReference type="PANTHER" id="PTHR21461">
    <property type="entry name" value="GLYCOSYLTRANSFERASE FAMILY 92 PROTEIN"/>
    <property type="match status" value="1"/>
</dbReference>
<dbReference type="Proteomes" id="UP001209878">
    <property type="component" value="Unassembled WGS sequence"/>
</dbReference>
<keyword evidence="7" id="KW-0472">Membrane</keyword>
<evidence type="ECO:0000313" key="9">
    <source>
        <dbReference type="EMBL" id="KAK2190749.1"/>
    </source>
</evidence>
<dbReference type="EMBL" id="JAODUO010000070">
    <property type="protein sequence ID" value="KAK2190749.1"/>
    <property type="molecule type" value="Genomic_DNA"/>
</dbReference>
<comment type="caution">
    <text evidence="9">The sequence shown here is derived from an EMBL/GenBank/DDBJ whole genome shotgun (WGS) entry which is preliminary data.</text>
</comment>
<dbReference type="Pfam" id="PF01697">
    <property type="entry name" value="Glyco_transf_92"/>
    <property type="match status" value="1"/>
</dbReference>
<comment type="subcellular location">
    <subcellularLocation>
        <location evidence="1">Membrane</location>
        <topology evidence="1">Single-pass membrane protein</topology>
    </subcellularLocation>
</comment>
<keyword evidence="3 8" id="KW-0328">Glycosyltransferase</keyword>
<evidence type="ECO:0000256" key="1">
    <source>
        <dbReference type="ARBA" id="ARBA00004167"/>
    </source>
</evidence>
<evidence type="ECO:0000256" key="5">
    <source>
        <dbReference type="ARBA" id="ARBA00022692"/>
    </source>
</evidence>
<dbReference type="PANTHER" id="PTHR21461:SF69">
    <property type="entry name" value="GLYCOSYLTRANSFERASE FAMILY 92 PROTEIN"/>
    <property type="match status" value="1"/>
</dbReference>
<dbReference type="InterPro" id="IPR008166">
    <property type="entry name" value="Glyco_transf_92"/>
</dbReference>
<evidence type="ECO:0000256" key="2">
    <source>
        <dbReference type="ARBA" id="ARBA00007647"/>
    </source>
</evidence>
<evidence type="ECO:0000313" key="10">
    <source>
        <dbReference type="Proteomes" id="UP001209878"/>
    </source>
</evidence>
<keyword evidence="10" id="KW-1185">Reference proteome</keyword>
<organism evidence="9 10">
    <name type="scientific">Ridgeia piscesae</name>
    <name type="common">Tubeworm</name>
    <dbReference type="NCBI Taxonomy" id="27915"/>
    <lineage>
        <taxon>Eukaryota</taxon>
        <taxon>Metazoa</taxon>
        <taxon>Spiralia</taxon>
        <taxon>Lophotrochozoa</taxon>
        <taxon>Annelida</taxon>
        <taxon>Polychaeta</taxon>
        <taxon>Sedentaria</taxon>
        <taxon>Canalipalpata</taxon>
        <taxon>Sabellida</taxon>
        <taxon>Siboglinidae</taxon>
        <taxon>Ridgeia</taxon>
    </lineage>
</organism>
<proteinExistence type="inferred from homology"/>
<evidence type="ECO:0000256" key="7">
    <source>
        <dbReference type="ARBA" id="ARBA00023136"/>
    </source>
</evidence>
<keyword evidence="4 8" id="KW-0808">Transferase</keyword>
<dbReference type="GO" id="GO:0005737">
    <property type="term" value="C:cytoplasm"/>
    <property type="evidence" value="ECO:0007669"/>
    <property type="project" value="TreeGrafter"/>
</dbReference>
<comment type="similarity">
    <text evidence="2 8">Belongs to the glycosyltransferase 92 family.</text>
</comment>
<protein>
    <recommendedName>
        <fullName evidence="8">Glycosyltransferase family 92 protein</fullName>
        <ecNumber evidence="8">2.4.1.-</ecNumber>
    </recommendedName>
</protein>
<sequence>MFTTHYLAFMDIDEMVVPKKHTNWSSMITSIKNYTHHAGFSINSVFFDPEWRQKDSGYAVGGPRLRSLMDIVRTKYLSSFRSKCMVNPRRIFEIGIHHVSKPIMATLQTVKLPEEIVLLHHYRRRDLAGPFFSKHIVDNSLLAYTSQLETAVAKTLKALK</sequence>
<keyword evidence="6" id="KW-1133">Transmembrane helix</keyword>
<evidence type="ECO:0000256" key="4">
    <source>
        <dbReference type="ARBA" id="ARBA00022679"/>
    </source>
</evidence>
<evidence type="ECO:0000256" key="8">
    <source>
        <dbReference type="RuleBase" id="RU366017"/>
    </source>
</evidence>
<name>A0AAD9UII6_RIDPI</name>
<gene>
    <name evidence="9" type="ORF">NP493_71g05013</name>
</gene>
<keyword evidence="5" id="KW-0812">Transmembrane</keyword>
<dbReference type="GO" id="GO:0016020">
    <property type="term" value="C:membrane"/>
    <property type="evidence" value="ECO:0007669"/>
    <property type="project" value="UniProtKB-SubCell"/>
</dbReference>
<evidence type="ECO:0000256" key="6">
    <source>
        <dbReference type="ARBA" id="ARBA00022989"/>
    </source>
</evidence>
<reference evidence="9" key="1">
    <citation type="journal article" date="2023" name="Mol. Biol. Evol.">
        <title>Third-Generation Sequencing Reveals the Adaptive Role of the Epigenome in Three Deep-Sea Polychaetes.</title>
        <authorList>
            <person name="Perez M."/>
            <person name="Aroh O."/>
            <person name="Sun Y."/>
            <person name="Lan Y."/>
            <person name="Juniper S.K."/>
            <person name="Young C.R."/>
            <person name="Angers B."/>
            <person name="Qian P.Y."/>
        </authorList>
    </citation>
    <scope>NUCLEOTIDE SEQUENCE</scope>
    <source>
        <strain evidence="9">R07B-5</strain>
    </source>
</reference>
<dbReference type="EC" id="2.4.1.-" evidence="8"/>
<dbReference type="GO" id="GO:0016757">
    <property type="term" value="F:glycosyltransferase activity"/>
    <property type="evidence" value="ECO:0007669"/>
    <property type="project" value="UniProtKB-UniRule"/>
</dbReference>
<dbReference type="AlphaFoldDB" id="A0AAD9UII6"/>
<accession>A0AAD9UII6</accession>
<evidence type="ECO:0000256" key="3">
    <source>
        <dbReference type="ARBA" id="ARBA00022676"/>
    </source>
</evidence>